<gene>
    <name evidence="1" type="ORF">HPDFL43_05340</name>
</gene>
<evidence type="ECO:0000313" key="1">
    <source>
        <dbReference type="EMBL" id="EDQ33851.1"/>
    </source>
</evidence>
<dbReference type="Proteomes" id="UP000004291">
    <property type="component" value="Chromosome"/>
</dbReference>
<dbReference type="EMBL" id="ABIA03000002">
    <property type="protein sequence ID" value="EDQ33851.1"/>
    <property type="molecule type" value="Genomic_DNA"/>
</dbReference>
<organism evidence="1 2">
    <name type="scientific">Hoeflea phototrophica (strain DSM 17068 / NCIMB 14078 / DFL-43)</name>
    <dbReference type="NCBI Taxonomy" id="411684"/>
    <lineage>
        <taxon>Bacteria</taxon>
        <taxon>Pseudomonadati</taxon>
        <taxon>Pseudomonadota</taxon>
        <taxon>Alphaproteobacteria</taxon>
        <taxon>Hyphomicrobiales</taxon>
        <taxon>Rhizobiaceae</taxon>
        <taxon>Hoeflea</taxon>
    </lineage>
</organism>
<evidence type="ECO:0000313" key="2">
    <source>
        <dbReference type="Proteomes" id="UP000004291"/>
    </source>
</evidence>
<dbReference type="eggNOG" id="ENOG5032SHG">
    <property type="taxonomic scope" value="Bacteria"/>
</dbReference>
<reference evidence="1 2" key="1">
    <citation type="submission" date="2007-10" db="EMBL/GenBank/DDBJ databases">
        <authorList>
            <person name="Wagner-Dobler I."/>
            <person name="Ferriera S."/>
            <person name="Johnson J."/>
            <person name="Kravitz S."/>
            <person name="Beeson K."/>
            <person name="Sutton G."/>
            <person name="Rogers Y.-H."/>
            <person name="Friedman R."/>
            <person name="Frazier M."/>
            <person name="Venter J.C."/>
        </authorList>
    </citation>
    <scope>NUCLEOTIDE SEQUENCE [LARGE SCALE GENOMIC DNA]</scope>
    <source>
        <strain evidence="1 2">DFL-43</strain>
    </source>
</reference>
<dbReference type="AlphaFoldDB" id="A9D4B6"/>
<comment type="caution">
    <text evidence="1">The sequence shown here is derived from an EMBL/GenBank/DDBJ whole genome shotgun (WGS) entry which is preliminary data.</text>
</comment>
<dbReference type="RefSeq" id="WP_007196857.1">
    <property type="nucleotide sequence ID" value="NZ_CM002917.1"/>
</dbReference>
<sequence length="203" mass="21497">MNSSDLNRKHRTKLLLGGLGILALLAILYPVFSGMHTAASPGESHQAHADHADGATPGEAGQSAFAAIAEIVALLTADPDTDWSKVDITALRTHLVDMDRLILGASASQQTDGDTVIFQISGEGEVLRAIHAMVPAHARELDKIDDWRVSAEAIPEGAILKVSTENAAEQEKVAALGFFGLMATGSHHQPHHMAMAKGDMMSH</sequence>
<reference evidence="1 2" key="2">
    <citation type="submission" date="2012-06" db="EMBL/GenBank/DDBJ databases">
        <authorList>
            <person name="Fiebig A."/>
        </authorList>
    </citation>
    <scope>NUCLEOTIDE SEQUENCE [LARGE SCALE GENOMIC DNA]</scope>
    <source>
        <strain evidence="1 2">DFL-43</strain>
    </source>
</reference>
<proteinExistence type="predicted"/>
<dbReference type="OrthoDB" id="1524152at2"/>
<accession>A9D4B6</accession>
<dbReference type="STRING" id="411684.HPDFL43_05340"/>
<name>A9D4B6_HOEPD</name>
<protein>
    <submittedName>
        <fullName evidence="1">Uncharacterized protein</fullName>
    </submittedName>
</protein>
<dbReference type="HOGENOM" id="CLU_127612_0_0_5"/>
<keyword evidence="2" id="KW-1185">Reference proteome</keyword>